<dbReference type="Proteomes" id="UP000801492">
    <property type="component" value="Unassembled WGS sequence"/>
</dbReference>
<name>A0A8K0GII3_IGNLU</name>
<dbReference type="AlphaFoldDB" id="A0A8K0GII3"/>
<evidence type="ECO:0000313" key="1">
    <source>
        <dbReference type="EMBL" id="KAF2902937.1"/>
    </source>
</evidence>
<protein>
    <submittedName>
        <fullName evidence="1">Uncharacterized protein</fullName>
    </submittedName>
</protein>
<sequence>MSISTGVIGDEKINCHMSEEIESEIRTDFKLLLVDSRNIVNFLISSFFRIMPRGSRNLTRDECVQAVVLVEEEWSYRRITVQLRFGVAHTLVFRMLQRFRETGSHLRRTGADGN</sequence>
<organism evidence="1 2">
    <name type="scientific">Ignelater luminosus</name>
    <name type="common">Cucubano</name>
    <name type="synonym">Pyrophorus luminosus</name>
    <dbReference type="NCBI Taxonomy" id="2038154"/>
    <lineage>
        <taxon>Eukaryota</taxon>
        <taxon>Metazoa</taxon>
        <taxon>Ecdysozoa</taxon>
        <taxon>Arthropoda</taxon>
        <taxon>Hexapoda</taxon>
        <taxon>Insecta</taxon>
        <taxon>Pterygota</taxon>
        <taxon>Neoptera</taxon>
        <taxon>Endopterygota</taxon>
        <taxon>Coleoptera</taxon>
        <taxon>Polyphaga</taxon>
        <taxon>Elateriformia</taxon>
        <taxon>Elateroidea</taxon>
        <taxon>Elateridae</taxon>
        <taxon>Agrypninae</taxon>
        <taxon>Pyrophorini</taxon>
        <taxon>Ignelater</taxon>
    </lineage>
</organism>
<proteinExistence type="predicted"/>
<reference evidence="1" key="1">
    <citation type="submission" date="2019-08" db="EMBL/GenBank/DDBJ databases">
        <title>The genome of the North American firefly Photinus pyralis.</title>
        <authorList>
            <consortium name="Photinus pyralis genome working group"/>
            <person name="Fallon T.R."/>
            <person name="Sander Lower S.E."/>
            <person name="Weng J.-K."/>
        </authorList>
    </citation>
    <scope>NUCLEOTIDE SEQUENCE</scope>
    <source>
        <strain evidence="1">TRF0915ILg1</strain>
        <tissue evidence="1">Whole body</tissue>
    </source>
</reference>
<comment type="caution">
    <text evidence="1">The sequence shown here is derived from an EMBL/GenBank/DDBJ whole genome shotgun (WGS) entry which is preliminary data.</text>
</comment>
<dbReference type="OrthoDB" id="6739961at2759"/>
<evidence type="ECO:0000313" key="2">
    <source>
        <dbReference type="Proteomes" id="UP000801492"/>
    </source>
</evidence>
<gene>
    <name evidence="1" type="ORF">ILUMI_03249</name>
</gene>
<accession>A0A8K0GII3</accession>
<keyword evidence="2" id="KW-1185">Reference proteome</keyword>
<dbReference type="EMBL" id="VTPC01001138">
    <property type="protein sequence ID" value="KAF2902937.1"/>
    <property type="molecule type" value="Genomic_DNA"/>
</dbReference>